<organism evidence="9 10">
    <name type="scientific">Mycobacterium aquaticum</name>
    <dbReference type="NCBI Taxonomy" id="1927124"/>
    <lineage>
        <taxon>Bacteria</taxon>
        <taxon>Bacillati</taxon>
        <taxon>Actinomycetota</taxon>
        <taxon>Actinomycetes</taxon>
        <taxon>Mycobacteriales</taxon>
        <taxon>Mycobacteriaceae</taxon>
        <taxon>Mycobacterium</taxon>
    </lineage>
</organism>
<evidence type="ECO:0000256" key="5">
    <source>
        <dbReference type="ARBA" id="ARBA00023163"/>
    </source>
</evidence>
<evidence type="ECO:0000256" key="2">
    <source>
        <dbReference type="ARBA" id="ARBA00023015"/>
    </source>
</evidence>
<dbReference type="InterPro" id="IPR036388">
    <property type="entry name" value="WH-like_DNA-bd_sf"/>
</dbReference>
<dbReference type="PANTHER" id="PTHR30346:SF17">
    <property type="entry name" value="LYSR FAMILY TRANSCRIPTIONAL REGULATOR"/>
    <property type="match status" value="1"/>
</dbReference>
<evidence type="ECO:0000256" key="3">
    <source>
        <dbReference type="ARBA" id="ARBA00023125"/>
    </source>
</evidence>
<evidence type="ECO:0000313" key="9">
    <source>
        <dbReference type="EMBL" id="ORA35323.1"/>
    </source>
</evidence>
<comment type="similarity">
    <text evidence="1">Belongs to the LysR transcriptional regulatory family.</text>
</comment>
<dbReference type="SUPFAM" id="SSF46785">
    <property type="entry name" value="Winged helix' DNA-binding domain"/>
    <property type="match status" value="1"/>
</dbReference>
<dbReference type="GO" id="GO:0032993">
    <property type="term" value="C:protein-DNA complex"/>
    <property type="evidence" value="ECO:0007669"/>
    <property type="project" value="TreeGrafter"/>
</dbReference>
<dbReference type="InterPro" id="IPR005119">
    <property type="entry name" value="LysR_subst-bd"/>
</dbReference>
<dbReference type="InterPro" id="IPR036390">
    <property type="entry name" value="WH_DNA-bd_sf"/>
</dbReference>
<keyword evidence="2" id="KW-0805">Transcription regulation</keyword>
<evidence type="ECO:0000313" key="10">
    <source>
        <dbReference type="Proteomes" id="UP000192448"/>
    </source>
</evidence>
<dbReference type="Pfam" id="PF03466">
    <property type="entry name" value="LysR_substrate"/>
    <property type="match status" value="1"/>
</dbReference>
<dbReference type="PRINTS" id="PR00039">
    <property type="entry name" value="HTHLYSR"/>
</dbReference>
<dbReference type="Gene3D" id="3.40.190.10">
    <property type="entry name" value="Periplasmic binding protein-like II"/>
    <property type="match status" value="2"/>
</dbReference>
<dbReference type="CDD" id="cd08414">
    <property type="entry name" value="PBP2_LTTR_aromatics_like"/>
    <property type="match status" value="1"/>
</dbReference>
<name>A0A1X0AZ76_9MYCO</name>
<evidence type="ECO:0000256" key="6">
    <source>
        <dbReference type="ARBA" id="ARBA00040885"/>
    </source>
</evidence>
<dbReference type="RefSeq" id="WP_083164741.1">
    <property type="nucleotide sequence ID" value="NZ_MVHF01000012.1"/>
</dbReference>
<dbReference type="GO" id="GO:0003677">
    <property type="term" value="F:DNA binding"/>
    <property type="evidence" value="ECO:0007669"/>
    <property type="project" value="UniProtKB-KW"/>
</dbReference>
<dbReference type="AlphaFoldDB" id="A0A1X0AZ76"/>
<dbReference type="Proteomes" id="UP000192448">
    <property type="component" value="Unassembled WGS sequence"/>
</dbReference>
<protein>
    <recommendedName>
        <fullName evidence="6">Probable hydrogen peroxide-inducible genes activator</fullName>
    </recommendedName>
</protein>
<accession>A0A1X0AZ76</accession>
<dbReference type="GO" id="GO:0003700">
    <property type="term" value="F:DNA-binding transcription factor activity"/>
    <property type="evidence" value="ECO:0007669"/>
    <property type="project" value="InterPro"/>
</dbReference>
<dbReference type="SUPFAM" id="SSF53850">
    <property type="entry name" value="Periplasmic binding protein-like II"/>
    <property type="match status" value="1"/>
</dbReference>
<dbReference type="STRING" id="1927124.BST13_14600"/>
<proteinExistence type="inferred from homology"/>
<reference evidence="9 10" key="1">
    <citation type="submission" date="2017-02" db="EMBL/GenBank/DDBJ databases">
        <title>The new phylogeny of genus Mycobacterium.</title>
        <authorList>
            <person name="Tortoli E."/>
            <person name="Trovato A."/>
            <person name="Cirillo D.M."/>
        </authorList>
    </citation>
    <scope>NUCLEOTIDE SEQUENCE [LARGE SCALE GENOMIC DNA]</scope>
    <source>
        <strain evidence="9 10">RW6</strain>
    </source>
</reference>
<sequence>MEIREFSAFVAVAEEGSMSGAARRLHVSQSALSQTVAAIERELKVKLFEREHPGVRPTEAGARLLTEAREVLARYHAAMRTMARYSTDTRDVIRLGIPLELAPDILPATLARFVASCPEVRVVPVHMSTAAQFAALRSDELDVGLVRERPVGSEFDAMLAYREPLGVLLNSDIAARRVGPEGVALEDLADLRWLGFPRSGSPAWYDELIGILRGHGLDPGPPVPDGQMLLPSVKFTAVRTGQVFAFAPEKHLEPLPDSVSWAPLVGTPAVRRTWAVWPAESRRREIGHLIAAFEVAKDTEQRTPTPDS</sequence>
<evidence type="ECO:0000256" key="1">
    <source>
        <dbReference type="ARBA" id="ARBA00009437"/>
    </source>
</evidence>
<comment type="function">
    <text evidence="7">Required for the induction the katG gene for catalase. Involved in the response to hydrogen peroxide.</text>
</comment>
<dbReference type="PANTHER" id="PTHR30346">
    <property type="entry name" value="TRANSCRIPTIONAL DUAL REGULATOR HCAR-RELATED"/>
    <property type="match status" value="1"/>
</dbReference>
<dbReference type="PROSITE" id="PS50931">
    <property type="entry name" value="HTH_LYSR"/>
    <property type="match status" value="1"/>
</dbReference>
<keyword evidence="3" id="KW-0238">DNA-binding</keyword>
<keyword evidence="10" id="KW-1185">Reference proteome</keyword>
<comment type="caution">
    <text evidence="9">The sequence shown here is derived from an EMBL/GenBank/DDBJ whole genome shotgun (WGS) entry which is preliminary data.</text>
</comment>
<evidence type="ECO:0000256" key="4">
    <source>
        <dbReference type="ARBA" id="ARBA00023159"/>
    </source>
</evidence>
<dbReference type="Gene3D" id="1.10.10.10">
    <property type="entry name" value="Winged helix-like DNA-binding domain superfamily/Winged helix DNA-binding domain"/>
    <property type="match status" value="1"/>
</dbReference>
<dbReference type="EMBL" id="MVHF01000012">
    <property type="protein sequence ID" value="ORA35323.1"/>
    <property type="molecule type" value="Genomic_DNA"/>
</dbReference>
<gene>
    <name evidence="9" type="ORF">BST13_14600</name>
</gene>
<evidence type="ECO:0000259" key="8">
    <source>
        <dbReference type="PROSITE" id="PS50931"/>
    </source>
</evidence>
<keyword evidence="5" id="KW-0804">Transcription</keyword>
<dbReference type="OrthoDB" id="3176554at2"/>
<evidence type="ECO:0000256" key="7">
    <source>
        <dbReference type="ARBA" id="ARBA00056658"/>
    </source>
</evidence>
<feature type="domain" description="HTH lysR-type" evidence="8">
    <location>
        <begin position="1"/>
        <end position="58"/>
    </location>
</feature>
<keyword evidence="4" id="KW-0010">Activator</keyword>
<dbReference type="InterPro" id="IPR000847">
    <property type="entry name" value="LysR_HTH_N"/>
</dbReference>
<dbReference type="FunFam" id="1.10.10.10:FF:000001">
    <property type="entry name" value="LysR family transcriptional regulator"/>
    <property type="match status" value="1"/>
</dbReference>
<dbReference type="Pfam" id="PF00126">
    <property type="entry name" value="HTH_1"/>
    <property type="match status" value="1"/>
</dbReference>